<dbReference type="CDD" id="cd03809">
    <property type="entry name" value="GT4_MtfB-like"/>
    <property type="match status" value="1"/>
</dbReference>
<feature type="domain" description="Glycosyltransferase subfamily 4-like N-terminal" evidence="3">
    <location>
        <begin position="16"/>
        <end position="178"/>
    </location>
</feature>
<dbReference type="EMBL" id="SMFL01000016">
    <property type="protein sequence ID" value="TDE10230.1"/>
    <property type="molecule type" value="Genomic_DNA"/>
</dbReference>
<dbReference type="RefSeq" id="WP_131961738.1">
    <property type="nucleotide sequence ID" value="NZ_SMFL01000016.1"/>
</dbReference>
<accession>A0A4R5DE42</accession>
<dbReference type="Proteomes" id="UP000294850">
    <property type="component" value="Unassembled WGS sequence"/>
</dbReference>
<dbReference type="PANTHER" id="PTHR46401:SF2">
    <property type="entry name" value="GLYCOSYLTRANSFERASE WBBK-RELATED"/>
    <property type="match status" value="1"/>
</dbReference>
<dbReference type="InterPro" id="IPR001296">
    <property type="entry name" value="Glyco_trans_1"/>
</dbReference>
<evidence type="ECO:0000259" key="2">
    <source>
        <dbReference type="Pfam" id="PF00534"/>
    </source>
</evidence>
<evidence type="ECO:0000259" key="3">
    <source>
        <dbReference type="Pfam" id="PF13439"/>
    </source>
</evidence>
<dbReference type="SUPFAM" id="SSF53756">
    <property type="entry name" value="UDP-Glycosyltransferase/glycogen phosphorylase"/>
    <property type="match status" value="1"/>
</dbReference>
<gene>
    <name evidence="4" type="ORF">E0F88_28460</name>
</gene>
<feature type="domain" description="Glycosyl transferase family 1" evidence="2">
    <location>
        <begin position="189"/>
        <end position="343"/>
    </location>
</feature>
<dbReference type="Pfam" id="PF13439">
    <property type="entry name" value="Glyco_transf_4"/>
    <property type="match status" value="1"/>
</dbReference>
<dbReference type="GO" id="GO:0016757">
    <property type="term" value="F:glycosyltransferase activity"/>
    <property type="evidence" value="ECO:0007669"/>
    <property type="project" value="InterPro"/>
</dbReference>
<evidence type="ECO:0000313" key="4">
    <source>
        <dbReference type="EMBL" id="TDE10230.1"/>
    </source>
</evidence>
<dbReference type="OrthoDB" id="9801609at2"/>
<sequence>MKILFDHQKFTTQRYGGISRYFANIIQQIEKSDEFSCEVGLLYSQNHYLKTEFSSTDKFLAKILKSERVARKLYSLNERYSNRLVAKNDFDVFHPTYYDPYFLDTLKKPLVTTIHDMTYEKLPEYFWAQDPLSYHKRLHVERADAIIAISETTKSDLLKFHDADESKISVIYHGIDPDSPLGFRPVPDLRENYILYVGDRGGYKNFYLFIDAFKRLSEKYPELNVVLTGGGSLGIADRELLLRLKLTDRVKHVNVTDEQLNFLYQNAVLFVYPSLHEGFGLPILEAFKARCPILLSDTPCFREIAVDAVEYFSAHDMEDMAGKIESFLTDSSKRNVYIDRGLKRLRDFPLDISIKKTLDLYKSLV</sequence>
<dbReference type="PANTHER" id="PTHR46401">
    <property type="entry name" value="GLYCOSYLTRANSFERASE WBBK-RELATED"/>
    <property type="match status" value="1"/>
</dbReference>
<name>A0A4R5DE42_9BACT</name>
<proteinExistence type="predicted"/>
<organism evidence="4 5">
    <name type="scientific">Dyadobacter psychrotolerans</name>
    <dbReference type="NCBI Taxonomy" id="2541721"/>
    <lineage>
        <taxon>Bacteria</taxon>
        <taxon>Pseudomonadati</taxon>
        <taxon>Bacteroidota</taxon>
        <taxon>Cytophagia</taxon>
        <taxon>Cytophagales</taxon>
        <taxon>Spirosomataceae</taxon>
        <taxon>Dyadobacter</taxon>
    </lineage>
</organism>
<dbReference type="AlphaFoldDB" id="A0A4R5DE42"/>
<keyword evidence="5" id="KW-1185">Reference proteome</keyword>
<protein>
    <submittedName>
        <fullName evidence="4">Glycosyltransferase family 1 protein</fullName>
    </submittedName>
</protein>
<dbReference type="Gene3D" id="3.40.50.2000">
    <property type="entry name" value="Glycogen Phosphorylase B"/>
    <property type="match status" value="2"/>
</dbReference>
<keyword evidence="1 4" id="KW-0808">Transferase</keyword>
<reference evidence="4 5" key="1">
    <citation type="submission" date="2019-03" db="EMBL/GenBank/DDBJ databases">
        <title>Dyadobacter AR-3-6 sp. nov., isolated from arctic soil.</title>
        <authorList>
            <person name="Chaudhary D.K."/>
        </authorList>
    </citation>
    <scope>NUCLEOTIDE SEQUENCE [LARGE SCALE GENOMIC DNA]</scope>
    <source>
        <strain evidence="4 5">AR-3-6</strain>
    </source>
</reference>
<dbReference type="Pfam" id="PF00534">
    <property type="entry name" value="Glycos_transf_1"/>
    <property type="match status" value="1"/>
</dbReference>
<dbReference type="GO" id="GO:0009103">
    <property type="term" value="P:lipopolysaccharide biosynthetic process"/>
    <property type="evidence" value="ECO:0007669"/>
    <property type="project" value="TreeGrafter"/>
</dbReference>
<evidence type="ECO:0000313" key="5">
    <source>
        <dbReference type="Proteomes" id="UP000294850"/>
    </source>
</evidence>
<evidence type="ECO:0000256" key="1">
    <source>
        <dbReference type="ARBA" id="ARBA00022679"/>
    </source>
</evidence>
<comment type="caution">
    <text evidence="4">The sequence shown here is derived from an EMBL/GenBank/DDBJ whole genome shotgun (WGS) entry which is preliminary data.</text>
</comment>
<dbReference type="InterPro" id="IPR028098">
    <property type="entry name" value="Glyco_trans_4-like_N"/>
</dbReference>